<proteinExistence type="predicted"/>
<evidence type="ECO:0000256" key="1">
    <source>
        <dbReference type="SAM" id="MobiDB-lite"/>
    </source>
</evidence>
<name>A0A0C3D3H1_9AGAM</name>
<organism evidence="2 3">
    <name type="scientific">Scleroderma citrinum Foug A</name>
    <dbReference type="NCBI Taxonomy" id="1036808"/>
    <lineage>
        <taxon>Eukaryota</taxon>
        <taxon>Fungi</taxon>
        <taxon>Dikarya</taxon>
        <taxon>Basidiomycota</taxon>
        <taxon>Agaricomycotina</taxon>
        <taxon>Agaricomycetes</taxon>
        <taxon>Agaricomycetidae</taxon>
        <taxon>Boletales</taxon>
        <taxon>Sclerodermatineae</taxon>
        <taxon>Sclerodermataceae</taxon>
        <taxon>Scleroderma</taxon>
    </lineage>
</organism>
<dbReference type="Proteomes" id="UP000053989">
    <property type="component" value="Unassembled WGS sequence"/>
</dbReference>
<dbReference type="InParanoid" id="A0A0C3D3H1"/>
<dbReference type="STRING" id="1036808.A0A0C3D3H1"/>
<protein>
    <submittedName>
        <fullName evidence="2">Uncharacterized protein</fullName>
    </submittedName>
</protein>
<reference evidence="3" key="2">
    <citation type="submission" date="2015-01" db="EMBL/GenBank/DDBJ databases">
        <title>Evolutionary Origins and Diversification of the Mycorrhizal Mutualists.</title>
        <authorList>
            <consortium name="DOE Joint Genome Institute"/>
            <consortium name="Mycorrhizal Genomics Consortium"/>
            <person name="Kohler A."/>
            <person name="Kuo A."/>
            <person name="Nagy L.G."/>
            <person name="Floudas D."/>
            <person name="Copeland A."/>
            <person name="Barry K.W."/>
            <person name="Cichocki N."/>
            <person name="Veneault-Fourrey C."/>
            <person name="LaButti K."/>
            <person name="Lindquist E.A."/>
            <person name="Lipzen A."/>
            <person name="Lundell T."/>
            <person name="Morin E."/>
            <person name="Murat C."/>
            <person name="Riley R."/>
            <person name="Ohm R."/>
            <person name="Sun H."/>
            <person name="Tunlid A."/>
            <person name="Henrissat B."/>
            <person name="Grigoriev I.V."/>
            <person name="Hibbett D.S."/>
            <person name="Martin F."/>
        </authorList>
    </citation>
    <scope>NUCLEOTIDE SEQUENCE [LARGE SCALE GENOMIC DNA]</scope>
    <source>
        <strain evidence="3">Foug A</strain>
    </source>
</reference>
<accession>A0A0C3D3H1</accession>
<dbReference type="OrthoDB" id="2677917at2759"/>
<dbReference type="HOGENOM" id="CLU_087375_0_0_1"/>
<reference evidence="2 3" key="1">
    <citation type="submission" date="2014-04" db="EMBL/GenBank/DDBJ databases">
        <authorList>
            <consortium name="DOE Joint Genome Institute"/>
            <person name="Kuo A."/>
            <person name="Kohler A."/>
            <person name="Nagy L.G."/>
            <person name="Floudas D."/>
            <person name="Copeland A."/>
            <person name="Barry K.W."/>
            <person name="Cichocki N."/>
            <person name="Veneault-Fourrey C."/>
            <person name="LaButti K."/>
            <person name="Lindquist E.A."/>
            <person name="Lipzen A."/>
            <person name="Lundell T."/>
            <person name="Morin E."/>
            <person name="Murat C."/>
            <person name="Sun H."/>
            <person name="Tunlid A."/>
            <person name="Henrissat B."/>
            <person name="Grigoriev I.V."/>
            <person name="Hibbett D.S."/>
            <person name="Martin F."/>
            <person name="Nordberg H.P."/>
            <person name="Cantor M.N."/>
            <person name="Hua S.X."/>
        </authorList>
    </citation>
    <scope>NUCLEOTIDE SEQUENCE [LARGE SCALE GENOMIC DNA]</scope>
    <source>
        <strain evidence="2 3">Foug A</strain>
    </source>
</reference>
<dbReference type="SUPFAM" id="SSF140996">
    <property type="entry name" value="Hermes dimerisation domain"/>
    <property type="match status" value="1"/>
</dbReference>
<evidence type="ECO:0000313" key="2">
    <source>
        <dbReference type="EMBL" id="KIM50964.1"/>
    </source>
</evidence>
<evidence type="ECO:0000313" key="3">
    <source>
        <dbReference type="Proteomes" id="UP000053989"/>
    </source>
</evidence>
<gene>
    <name evidence="2" type="ORF">SCLCIDRAFT_33851</name>
</gene>
<sequence length="224" mass="25470">MEDTDDLYHNDDAVEVDARPTTHSQTLVDGTSKKPTESADAELMRLTKEWTSPVYAFYSPTPSIEYVMERRCHVFKGSTGNMRRHVQTCWGEDVYNTILNADTLEEAHAGVKGHVRNGSIALVFGRNKKGYSHQPHTKFETKAEIVRWVSESLRPFDIITDRGFQSLMKTGQPGYYLPHPTTVSHDVRLVFAMTRKRVAMMLQAYDGELNFAIDAVMHQTCLVQ</sequence>
<dbReference type="EMBL" id="KN822302">
    <property type="protein sequence ID" value="KIM50964.1"/>
    <property type="molecule type" value="Genomic_DNA"/>
</dbReference>
<keyword evidence="3" id="KW-1185">Reference proteome</keyword>
<dbReference type="AlphaFoldDB" id="A0A0C3D3H1"/>
<feature type="compositionally biased region" description="Basic and acidic residues" evidence="1">
    <location>
        <begin position="1"/>
        <end position="20"/>
    </location>
</feature>
<feature type="region of interest" description="Disordered" evidence="1">
    <location>
        <begin position="1"/>
        <end position="38"/>
    </location>
</feature>